<keyword evidence="3" id="KW-1185">Reference proteome</keyword>
<evidence type="ECO:0008006" key="4">
    <source>
        <dbReference type="Google" id="ProtNLM"/>
    </source>
</evidence>
<name>A0A2H3AH06_9AGAR</name>
<evidence type="ECO:0000313" key="2">
    <source>
        <dbReference type="EMBL" id="PBK58279.1"/>
    </source>
</evidence>
<gene>
    <name evidence="2" type="ORF">ARMSODRAFT_900612</name>
</gene>
<dbReference type="PANTHER" id="PTHR33481:SF1">
    <property type="entry name" value="ENDONUCLEASE_EXONUCLEASE_PHOSPHATASE DOMAIN-CONTAINING PROTEIN-RELATED"/>
    <property type="match status" value="1"/>
</dbReference>
<evidence type="ECO:0000313" key="3">
    <source>
        <dbReference type="Proteomes" id="UP000218334"/>
    </source>
</evidence>
<evidence type="ECO:0000256" key="1">
    <source>
        <dbReference type="SAM" id="MobiDB-lite"/>
    </source>
</evidence>
<sequence length="160" mass="18000">MHKDKCNTIQDELFQPPLDLPDSEEPELETGNPGDIEYHDVSREEVRSAVFAGSKTSAPSASQINYLLLQWAWNVCEDFIIALIHLCATMGYHPTPWKTAIAFTLRKPGKKDYGMLRAWRLIQLLECLGKVLKCIQANRLAFWAKTQNLVPPTQFGGLAG</sequence>
<protein>
    <recommendedName>
        <fullName evidence="4">Reverse transcriptase</fullName>
    </recommendedName>
</protein>
<reference evidence="3" key="1">
    <citation type="journal article" date="2017" name="Nat. Ecol. Evol.">
        <title>Genome expansion and lineage-specific genetic innovations in the forest pathogenic fungi Armillaria.</title>
        <authorList>
            <person name="Sipos G."/>
            <person name="Prasanna A.N."/>
            <person name="Walter M.C."/>
            <person name="O'Connor E."/>
            <person name="Balint B."/>
            <person name="Krizsan K."/>
            <person name="Kiss B."/>
            <person name="Hess J."/>
            <person name="Varga T."/>
            <person name="Slot J."/>
            <person name="Riley R."/>
            <person name="Boka B."/>
            <person name="Rigling D."/>
            <person name="Barry K."/>
            <person name="Lee J."/>
            <person name="Mihaltcheva S."/>
            <person name="LaButti K."/>
            <person name="Lipzen A."/>
            <person name="Waldron R."/>
            <person name="Moloney N.M."/>
            <person name="Sperisen C."/>
            <person name="Kredics L."/>
            <person name="Vagvoelgyi C."/>
            <person name="Patrignani A."/>
            <person name="Fitzpatrick D."/>
            <person name="Nagy I."/>
            <person name="Doyle S."/>
            <person name="Anderson J.B."/>
            <person name="Grigoriev I.V."/>
            <person name="Gueldener U."/>
            <person name="Muensterkoetter M."/>
            <person name="Nagy L.G."/>
        </authorList>
    </citation>
    <scope>NUCLEOTIDE SEQUENCE [LARGE SCALE GENOMIC DNA]</scope>
    <source>
        <strain evidence="3">28-4</strain>
    </source>
</reference>
<dbReference type="PANTHER" id="PTHR33481">
    <property type="entry name" value="REVERSE TRANSCRIPTASE"/>
    <property type="match status" value="1"/>
</dbReference>
<dbReference type="EMBL" id="KZ293560">
    <property type="protein sequence ID" value="PBK58279.1"/>
    <property type="molecule type" value="Genomic_DNA"/>
</dbReference>
<feature type="region of interest" description="Disordered" evidence="1">
    <location>
        <begin position="1"/>
        <end position="36"/>
    </location>
</feature>
<dbReference type="AlphaFoldDB" id="A0A2H3AH06"/>
<dbReference type="STRING" id="1076256.A0A2H3AH06"/>
<organism evidence="2 3">
    <name type="scientific">Armillaria solidipes</name>
    <dbReference type="NCBI Taxonomy" id="1076256"/>
    <lineage>
        <taxon>Eukaryota</taxon>
        <taxon>Fungi</taxon>
        <taxon>Dikarya</taxon>
        <taxon>Basidiomycota</taxon>
        <taxon>Agaricomycotina</taxon>
        <taxon>Agaricomycetes</taxon>
        <taxon>Agaricomycetidae</taxon>
        <taxon>Agaricales</taxon>
        <taxon>Marasmiineae</taxon>
        <taxon>Physalacriaceae</taxon>
        <taxon>Armillaria</taxon>
    </lineage>
</organism>
<dbReference type="Proteomes" id="UP000218334">
    <property type="component" value="Unassembled WGS sequence"/>
</dbReference>
<proteinExistence type="predicted"/>
<accession>A0A2H3AH06</accession>